<name>A0A2S5AE58_9FLAO</name>
<sequence length="747" mass="87032">MITLINRLTMKTTLLIIFLALLSSNTFGQRVIENPAFEVSSSGITHISKIEWNDNETRIHIHTIFLPNWWVQFEKDVFIQCDNGAKINIVGIEGAKLGDKITMPESGEKTIVLLFPPINEAVKKIDYNNEIFGVSLIEGTAKSTKFKEIPESVSKWMDNELKKVTKKPLSSFNSPQFFNKTTGRLIGYIKGYDVRLGFKTGILYAGNEITREDYPVVIEIHPDGRFEGDIPLTNATYSYLVMNKQVINFYIEPEQTIAMILDWDEFLYADRMRKTRHNFKNITFKGPVAKINEDLLGYNSTPFDYKSFTNKIKTISPQAFKEQEAIDYKKSKDNLASYLKNNSISDKASVLLKNKIDLEHANHLFDFVSNRDYYAKEDSINPILKIPVENDYFDFLKEINLNDQSLLTIKEFSTFVNRFEFSKPILVYPKPKPIENSFKPEKTLEKYLEDEKIVVTENDKVLIESQKNKTFNSYEAYQEFEKLLSESYKNGLKAYNKKYVEPFNKLQSEKVSMEKWQLKDSIVKNVFHLEKNLVYEIIKIRALDFDIKRSNAENAHNYWNELQKDITNPFLKQEGERIVNQQFPINSFENSPLEGNLNHKVKINATAFSNKLPEGKATDIFKNIINKHKGKILFIDFWATTCGPCVATIKQMKETRKKYKDNTDFEFVFITDESQSPAESYDKFVKEQELENIYRLSSDDYNRLRQLFKFNGIPRYIVVDKKGEVVNDKFPMHNFTYLLNGILEKYK</sequence>
<dbReference type="SUPFAM" id="SSF52833">
    <property type="entry name" value="Thioredoxin-like"/>
    <property type="match status" value="1"/>
</dbReference>
<gene>
    <name evidence="6" type="ORF">C3L50_03525</name>
</gene>
<dbReference type="PROSITE" id="PS51352">
    <property type="entry name" value="THIOREDOXIN_2"/>
    <property type="match status" value="1"/>
</dbReference>
<evidence type="ECO:0000256" key="1">
    <source>
        <dbReference type="ARBA" id="ARBA00004196"/>
    </source>
</evidence>
<comment type="caution">
    <text evidence="6">The sequence shown here is derived from an EMBL/GenBank/DDBJ whole genome shotgun (WGS) entry which is preliminary data.</text>
</comment>
<dbReference type="InterPro" id="IPR012336">
    <property type="entry name" value="Thioredoxin-like_fold"/>
</dbReference>
<dbReference type="Proteomes" id="UP000237310">
    <property type="component" value="Unassembled WGS sequence"/>
</dbReference>
<dbReference type="Gene3D" id="3.40.30.10">
    <property type="entry name" value="Glutaredoxin"/>
    <property type="match status" value="1"/>
</dbReference>
<dbReference type="PROSITE" id="PS00194">
    <property type="entry name" value="THIOREDOXIN_1"/>
    <property type="match status" value="1"/>
</dbReference>
<dbReference type="OrthoDB" id="1096670at2"/>
<dbReference type="InterPro" id="IPR017937">
    <property type="entry name" value="Thioredoxin_CS"/>
</dbReference>
<accession>A0A2S5AE58</accession>
<organism evidence="6 7">
    <name type="scientific">Flavobacterium alvei</name>
    <dbReference type="NCBI Taxonomy" id="2080416"/>
    <lineage>
        <taxon>Bacteria</taxon>
        <taxon>Pseudomonadati</taxon>
        <taxon>Bacteroidota</taxon>
        <taxon>Flavobacteriia</taxon>
        <taxon>Flavobacteriales</taxon>
        <taxon>Flavobacteriaceae</taxon>
        <taxon>Flavobacterium</taxon>
    </lineage>
</organism>
<keyword evidence="3" id="KW-1015">Disulfide bond</keyword>
<comment type="subcellular location">
    <subcellularLocation>
        <location evidence="1">Cell envelope</location>
    </subcellularLocation>
</comment>
<dbReference type="InterPro" id="IPR036249">
    <property type="entry name" value="Thioredoxin-like_sf"/>
</dbReference>
<dbReference type="InterPro" id="IPR013766">
    <property type="entry name" value="Thioredoxin_domain"/>
</dbReference>
<proteinExistence type="predicted"/>
<reference evidence="6 7" key="1">
    <citation type="submission" date="2018-01" db="EMBL/GenBank/DDBJ databases">
        <authorList>
            <person name="Gaut B.S."/>
            <person name="Morton B.R."/>
            <person name="Clegg M.T."/>
            <person name="Duvall M.R."/>
        </authorList>
    </citation>
    <scope>NUCLEOTIDE SEQUENCE [LARGE SCALE GENOMIC DNA]</scope>
    <source>
        <strain evidence="6 7">HR-AY</strain>
    </source>
</reference>
<keyword evidence="2" id="KW-0201">Cytochrome c-type biogenesis</keyword>
<dbReference type="EMBL" id="PQVG01000002">
    <property type="protein sequence ID" value="POY40579.1"/>
    <property type="molecule type" value="Genomic_DNA"/>
</dbReference>
<dbReference type="PANTHER" id="PTHR42852:SF6">
    <property type="entry name" value="THIOL:DISULFIDE INTERCHANGE PROTEIN DSBE"/>
    <property type="match status" value="1"/>
</dbReference>
<evidence type="ECO:0000256" key="2">
    <source>
        <dbReference type="ARBA" id="ARBA00022748"/>
    </source>
</evidence>
<dbReference type="Pfam" id="PF13905">
    <property type="entry name" value="Thioredoxin_8"/>
    <property type="match status" value="1"/>
</dbReference>
<keyword evidence="4" id="KW-0676">Redox-active center</keyword>
<evidence type="ECO:0000256" key="4">
    <source>
        <dbReference type="ARBA" id="ARBA00023284"/>
    </source>
</evidence>
<dbReference type="PANTHER" id="PTHR42852">
    <property type="entry name" value="THIOL:DISULFIDE INTERCHANGE PROTEIN DSBE"/>
    <property type="match status" value="1"/>
</dbReference>
<evidence type="ECO:0000313" key="7">
    <source>
        <dbReference type="Proteomes" id="UP000237310"/>
    </source>
</evidence>
<feature type="domain" description="Thioredoxin" evidence="5">
    <location>
        <begin position="599"/>
        <end position="740"/>
    </location>
</feature>
<dbReference type="GO" id="GO:0030313">
    <property type="term" value="C:cell envelope"/>
    <property type="evidence" value="ECO:0007669"/>
    <property type="project" value="UniProtKB-SubCell"/>
</dbReference>
<dbReference type="GO" id="GO:0017004">
    <property type="term" value="P:cytochrome complex assembly"/>
    <property type="evidence" value="ECO:0007669"/>
    <property type="project" value="UniProtKB-KW"/>
</dbReference>
<protein>
    <recommendedName>
        <fullName evidence="5">Thioredoxin domain-containing protein</fullName>
    </recommendedName>
</protein>
<evidence type="ECO:0000256" key="3">
    <source>
        <dbReference type="ARBA" id="ARBA00023157"/>
    </source>
</evidence>
<keyword evidence="7" id="KW-1185">Reference proteome</keyword>
<evidence type="ECO:0000259" key="5">
    <source>
        <dbReference type="PROSITE" id="PS51352"/>
    </source>
</evidence>
<dbReference type="CDD" id="cd02966">
    <property type="entry name" value="TlpA_like_family"/>
    <property type="match status" value="1"/>
</dbReference>
<dbReference type="InterPro" id="IPR050553">
    <property type="entry name" value="Thioredoxin_ResA/DsbE_sf"/>
</dbReference>
<dbReference type="AlphaFoldDB" id="A0A2S5AE58"/>
<evidence type="ECO:0000313" key="6">
    <source>
        <dbReference type="EMBL" id="POY40579.1"/>
    </source>
</evidence>